<name>A0A1L9UVA7_ASPBC</name>
<evidence type="ECO:0000313" key="2">
    <source>
        <dbReference type="EMBL" id="OJJ75526.1"/>
    </source>
</evidence>
<feature type="transmembrane region" description="Helical" evidence="1">
    <location>
        <begin position="31"/>
        <end position="56"/>
    </location>
</feature>
<keyword evidence="1" id="KW-1133">Transmembrane helix</keyword>
<evidence type="ECO:0000313" key="3">
    <source>
        <dbReference type="Proteomes" id="UP000184499"/>
    </source>
</evidence>
<gene>
    <name evidence="2" type="ORF">ASPBRDRAFT_372711</name>
</gene>
<protein>
    <submittedName>
        <fullName evidence="2">Uncharacterized protein</fullName>
    </submittedName>
</protein>
<keyword evidence="1" id="KW-0812">Transmembrane</keyword>
<dbReference type="GeneID" id="93576179"/>
<evidence type="ECO:0000256" key="1">
    <source>
        <dbReference type="SAM" id="Phobius"/>
    </source>
</evidence>
<dbReference type="VEuPathDB" id="FungiDB:ASPBRDRAFT_372711"/>
<dbReference type="Proteomes" id="UP000184499">
    <property type="component" value="Unassembled WGS sequence"/>
</dbReference>
<accession>A0A1L9UVA7</accession>
<dbReference type="RefSeq" id="XP_067482773.1">
    <property type="nucleotide sequence ID" value="XM_067623691.1"/>
</dbReference>
<reference evidence="3" key="1">
    <citation type="journal article" date="2017" name="Genome Biol.">
        <title>Comparative genomics reveals high biological diversity and specific adaptations in the industrially and medically important fungal genus Aspergillus.</title>
        <authorList>
            <person name="de Vries R.P."/>
            <person name="Riley R."/>
            <person name="Wiebenga A."/>
            <person name="Aguilar-Osorio G."/>
            <person name="Amillis S."/>
            <person name="Uchima C.A."/>
            <person name="Anderluh G."/>
            <person name="Asadollahi M."/>
            <person name="Askin M."/>
            <person name="Barry K."/>
            <person name="Battaglia E."/>
            <person name="Bayram O."/>
            <person name="Benocci T."/>
            <person name="Braus-Stromeyer S.A."/>
            <person name="Caldana C."/>
            <person name="Canovas D."/>
            <person name="Cerqueira G.C."/>
            <person name="Chen F."/>
            <person name="Chen W."/>
            <person name="Choi C."/>
            <person name="Clum A."/>
            <person name="Dos Santos R.A."/>
            <person name="Damasio A.R."/>
            <person name="Diallinas G."/>
            <person name="Emri T."/>
            <person name="Fekete E."/>
            <person name="Flipphi M."/>
            <person name="Freyberg S."/>
            <person name="Gallo A."/>
            <person name="Gournas C."/>
            <person name="Habgood R."/>
            <person name="Hainaut M."/>
            <person name="Harispe M.L."/>
            <person name="Henrissat B."/>
            <person name="Hilden K.S."/>
            <person name="Hope R."/>
            <person name="Hossain A."/>
            <person name="Karabika E."/>
            <person name="Karaffa L."/>
            <person name="Karanyi Z."/>
            <person name="Krasevec N."/>
            <person name="Kuo A."/>
            <person name="Kusch H."/>
            <person name="LaButti K."/>
            <person name="Lagendijk E.L."/>
            <person name="Lapidus A."/>
            <person name="Levasseur A."/>
            <person name="Lindquist E."/>
            <person name="Lipzen A."/>
            <person name="Logrieco A.F."/>
            <person name="MacCabe A."/>
            <person name="Maekelae M.R."/>
            <person name="Malavazi I."/>
            <person name="Melin P."/>
            <person name="Meyer V."/>
            <person name="Mielnichuk N."/>
            <person name="Miskei M."/>
            <person name="Molnar A.P."/>
            <person name="Mule G."/>
            <person name="Ngan C.Y."/>
            <person name="Orejas M."/>
            <person name="Orosz E."/>
            <person name="Ouedraogo J.P."/>
            <person name="Overkamp K.M."/>
            <person name="Park H.-S."/>
            <person name="Perrone G."/>
            <person name="Piumi F."/>
            <person name="Punt P.J."/>
            <person name="Ram A.F."/>
            <person name="Ramon A."/>
            <person name="Rauscher S."/>
            <person name="Record E."/>
            <person name="Riano-Pachon D.M."/>
            <person name="Robert V."/>
            <person name="Roehrig J."/>
            <person name="Ruller R."/>
            <person name="Salamov A."/>
            <person name="Salih N.S."/>
            <person name="Samson R.A."/>
            <person name="Sandor E."/>
            <person name="Sanguinetti M."/>
            <person name="Schuetze T."/>
            <person name="Sepcic K."/>
            <person name="Shelest E."/>
            <person name="Sherlock G."/>
            <person name="Sophianopoulou V."/>
            <person name="Squina F.M."/>
            <person name="Sun H."/>
            <person name="Susca A."/>
            <person name="Todd R.B."/>
            <person name="Tsang A."/>
            <person name="Unkles S.E."/>
            <person name="van de Wiele N."/>
            <person name="van Rossen-Uffink D."/>
            <person name="Oliveira J.V."/>
            <person name="Vesth T.C."/>
            <person name="Visser J."/>
            <person name="Yu J.-H."/>
            <person name="Zhou M."/>
            <person name="Andersen M.R."/>
            <person name="Archer D.B."/>
            <person name="Baker S.E."/>
            <person name="Benoit I."/>
            <person name="Brakhage A.A."/>
            <person name="Braus G.H."/>
            <person name="Fischer R."/>
            <person name="Frisvad J.C."/>
            <person name="Goldman G.H."/>
            <person name="Houbraken J."/>
            <person name="Oakley B."/>
            <person name="Pocsi I."/>
            <person name="Scazzocchio C."/>
            <person name="Seiboth B."/>
            <person name="vanKuyk P.A."/>
            <person name="Wortman J."/>
            <person name="Dyer P.S."/>
            <person name="Grigoriev I.V."/>
        </authorList>
    </citation>
    <scope>NUCLEOTIDE SEQUENCE [LARGE SCALE GENOMIC DNA]</scope>
    <source>
        <strain evidence="3">CBS 101740 / IMI 381727 / IBT 21946</strain>
    </source>
</reference>
<proteinExistence type="predicted"/>
<dbReference type="AlphaFoldDB" id="A0A1L9UVA7"/>
<keyword evidence="3" id="KW-1185">Reference proteome</keyword>
<organism evidence="2 3">
    <name type="scientific">Aspergillus brasiliensis (strain CBS 101740 / IMI 381727 / IBT 21946)</name>
    <dbReference type="NCBI Taxonomy" id="767769"/>
    <lineage>
        <taxon>Eukaryota</taxon>
        <taxon>Fungi</taxon>
        <taxon>Dikarya</taxon>
        <taxon>Ascomycota</taxon>
        <taxon>Pezizomycotina</taxon>
        <taxon>Eurotiomycetes</taxon>
        <taxon>Eurotiomycetidae</taxon>
        <taxon>Eurotiales</taxon>
        <taxon>Aspergillaceae</taxon>
        <taxon>Aspergillus</taxon>
        <taxon>Aspergillus subgen. Circumdati</taxon>
    </lineage>
</organism>
<dbReference type="EMBL" id="KV878680">
    <property type="protein sequence ID" value="OJJ75526.1"/>
    <property type="molecule type" value="Genomic_DNA"/>
</dbReference>
<sequence>MHRIGIHQTYAEMAFWERSSRRDSCLEHLHVFFFFTPCINTTASGTVGTFFLYFFFSFSFSYMPAFSYLHLTCQVFVSAV</sequence>
<keyword evidence="1" id="KW-0472">Membrane</keyword>